<organism evidence="1 2">
    <name type="scientific">Ditylenchus dipsaci</name>
    <dbReference type="NCBI Taxonomy" id="166011"/>
    <lineage>
        <taxon>Eukaryota</taxon>
        <taxon>Metazoa</taxon>
        <taxon>Ecdysozoa</taxon>
        <taxon>Nematoda</taxon>
        <taxon>Chromadorea</taxon>
        <taxon>Rhabditida</taxon>
        <taxon>Tylenchina</taxon>
        <taxon>Tylenchomorpha</taxon>
        <taxon>Sphaerularioidea</taxon>
        <taxon>Anguinidae</taxon>
        <taxon>Anguininae</taxon>
        <taxon>Ditylenchus</taxon>
    </lineage>
</organism>
<evidence type="ECO:0000313" key="1">
    <source>
        <dbReference type="Proteomes" id="UP000887574"/>
    </source>
</evidence>
<evidence type="ECO:0000313" key="2">
    <source>
        <dbReference type="WBParaSite" id="jg23143"/>
    </source>
</evidence>
<proteinExistence type="predicted"/>
<accession>A0A915DSC3</accession>
<reference evidence="2" key="1">
    <citation type="submission" date="2022-11" db="UniProtKB">
        <authorList>
            <consortium name="WormBaseParasite"/>
        </authorList>
    </citation>
    <scope>IDENTIFICATION</scope>
</reference>
<sequence length="219" mass="25711">MNADILLDILSFLNRRSLNRLLTLNSTVNCLINTYFSCSPCLQVLNLQFYSPEKVHMQMRPTTYRLHEALLEETLPFILPKYIQCECTYITFNQQNDHLLQASHLFSHIWRNCNLYIDVQEGTNMPLFGSCEAIYKCGKLVIYDVHSLNTENILKYLHSEQREKSLSLKYPHDYDQLHVLVVKIVEMFNKTEITSSSFELNFKCALENFEIVNDKKKNV</sequence>
<keyword evidence="1" id="KW-1185">Reference proteome</keyword>
<dbReference type="Proteomes" id="UP000887574">
    <property type="component" value="Unplaced"/>
</dbReference>
<dbReference type="WBParaSite" id="jg23143">
    <property type="protein sequence ID" value="jg23143"/>
    <property type="gene ID" value="jg23143"/>
</dbReference>
<protein>
    <submittedName>
        <fullName evidence="2">F-box domain-containing protein</fullName>
    </submittedName>
</protein>
<dbReference type="AlphaFoldDB" id="A0A915DSC3"/>
<name>A0A915DSC3_9BILA</name>